<keyword evidence="2" id="KW-1003">Cell membrane</keyword>
<evidence type="ECO:0000256" key="1">
    <source>
        <dbReference type="ARBA" id="ARBA00004651"/>
    </source>
</evidence>
<reference evidence="7" key="1">
    <citation type="submission" date="2021-11" db="EMBL/GenBank/DDBJ databases">
        <title>Draft genome sequence of Alcaligenes endophyticus type strain CCUG 75668T.</title>
        <authorList>
            <person name="Salva-Serra F."/>
            <person name="Duran R.E."/>
            <person name="Seeger M."/>
            <person name="Moore E.R.B."/>
            <person name="Jaen-Luchoro D."/>
        </authorList>
    </citation>
    <scope>NUCLEOTIDE SEQUENCE</scope>
    <source>
        <strain evidence="7">CCUG 75668</strain>
    </source>
</reference>
<evidence type="ECO:0000256" key="4">
    <source>
        <dbReference type="ARBA" id="ARBA00022989"/>
    </source>
</evidence>
<feature type="transmembrane region" description="Helical" evidence="6">
    <location>
        <begin position="267"/>
        <end position="291"/>
    </location>
</feature>
<feature type="transmembrane region" description="Helical" evidence="6">
    <location>
        <begin position="230"/>
        <end position="252"/>
    </location>
</feature>
<evidence type="ECO:0000256" key="5">
    <source>
        <dbReference type="ARBA" id="ARBA00023136"/>
    </source>
</evidence>
<dbReference type="InterPro" id="IPR001851">
    <property type="entry name" value="ABC_transp_permease"/>
</dbReference>
<dbReference type="Pfam" id="PF02653">
    <property type="entry name" value="BPD_transp_2"/>
    <property type="match status" value="1"/>
</dbReference>
<feature type="transmembrane region" description="Helical" evidence="6">
    <location>
        <begin position="94"/>
        <end position="117"/>
    </location>
</feature>
<feature type="transmembrane region" description="Helical" evidence="6">
    <location>
        <begin position="40"/>
        <end position="57"/>
    </location>
</feature>
<keyword evidence="8" id="KW-1185">Reference proteome</keyword>
<evidence type="ECO:0000313" key="7">
    <source>
        <dbReference type="EMBL" id="MDN4122461.1"/>
    </source>
</evidence>
<keyword evidence="3 6" id="KW-0812">Transmembrane</keyword>
<feature type="transmembrane region" description="Helical" evidence="6">
    <location>
        <begin position="183"/>
        <end position="202"/>
    </location>
</feature>
<name>A0ABT8EMD3_9BURK</name>
<keyword evidence="4 6" id="KW-1133">Transmembrane helix</keyword>
<gene>
    <name evidence="7" type="ORF">LMS43_14290</name>
</gene>
<evidence type="ECO:0000313" key="8">
    <source>
        <dbReference type="Proteomes" id="UP001168613"/>
    </source>
</evidence>
<dbReference type="EMBL" id="JAJHNU010000004">
    <property type="protein sequence ID" value="MDN4122461.1"/>
    <property type="molecule type" value="Genomic_DNA"/>
</dbReference>
<dbReference type="PANTHER" id="PTHR30482">
    <property type="entry name" value="HIGH-AFFINITY BRANCHED-CHAIN AMINO ACID TRANSPORT SYSTEM PERMEASE"/>
    <property type="match status" value="1"/>
</dbReference>
<accession>A0ABT8EMD3</accession>
<dbReference type="InterPro" id="IPR043428">
    <property type="entry name" value="LivM-like"/>
</dbReference>
<keyword evidence="5 6" id="KW-0472">Membrane</keyword>
<feature type="transmembrane region" description="Helical" evidence="6">
    <location>
        <begin position="12"/>
        <end position="34"/>
    </location>
</feature>
<organism evidence="7 8">
    <name type="scientific">Alcaligenes endophyticus</name>
    <dbReference type="NCBI Taxonomy" id="1929088"/>
    <lineage>
        <taxon>Bacteria</taxon>
        <taxon>Pseudomonadati</taxon>
        <taxon>Pseudomonadota</taxon>
        <taxon>Betaproteobacteria</taxon>
        <taxon>Burkholderiales</taxon>
        <taxon>Alcaligenaceae</taxon>
        <taxon>Alcaligenes</taxon>
    </lineage>
</organism>
<proteinExistence type="predicted"/>
<dbReference type="CDD" id="cd06581">
    <property type="entry name" value="TM_PBP1_LivM_like"/>
    <property type="match status" value="1"/>
</dbReference>
<dbReference type="Proteomes" id="UP001168613">
    <property type="component" value="Unassembled WGS sequence"/>
</dbReference>
<comment type="subcellular location">
    <subcellularLocation>
        <location evidence="1">Cell membrane</location>
        <topology evidence="1">Multi-pass membrane protein</topology>
    </subcellularLocation>
</comment>
<evidence type="ECO:0000256" key="2">
    <source>
        <dbReference type="ARBA" id="ARBA00022475"/>
    </source>
</evidence>
<dbReference type="PANTHER" id="PTHR30482:SF17">
    <property type="entry name" value="ABC TRANSPORTER ATP-BINDING PROTEIN"/>
    <property type="match status" value="1"/>
</dbReference>
<evidence type="ECO:0000256" key="6">
    <source>
        <dbReference type="SAM" id="Phobius"/>
    </source>
</evidence>
<comment type="caution">
    <text evidence="7">The sequence shown here is derived from an EMBL/GenBank/DDBJ whole genome shotgun (WGS) entry which is preliminary data.</text>
</comment>
<sequence>MNAPQKALLTQGKLTGFGVKAALSILLLLGLFLLPMWGDIAVVLDLSVALILGLLALSMGLLWGYVGILSFGQTIFFGLAGYSYALLAMNGVEAVWAVLLAIIIPMLFAAVLGYFMIYGRLSDIYLSVITLVVTLLFEKTIRATSGPEYVVGTVRLNGQNGIPGVPGLDYQIGFWDMSSIEGVYWLALMSVAVMMLLSYMFLRSRKGRTLQGIRENELRMELLGYNTRRLMLLAFTLSSALAAIAGVLYVIWGNFVGPEMFSLNQAALVVIWVIVGGRMSLFGPLLGALLIQYLSTWLGTQGVGQVNIVLGAVLLFCVLLFPEGLVPFIQQQGRRLWPAGARA</sequence>
<evidence type="ECO:0000256" key="3">
    <source>
        <dbReference type="ARBA" id="ARBA00022692"/>
    </source>
</evidence>
<dbReference type="RefSeq" id="WP_266123323.1">
    <property type="nucleotide sequence ID" value="NZ_JAJHNU010000004.1"/>
</dbReference>
<feature type="transmembrane region" description="Helical" evidence="6">
    <location>
        <begin position="303"/>
        <end position="321"/>
    </location>
</feature>
<protein>
    <submittedName>
        <fullName evidence="7">Branched-chain amino acid ABC transporter permease</fullName>
    </submittedName>
</protein>
<feature type="transmembrane region" description="Helical" evidence="6">
    <location>
        <begin position="62"/>
        <end position="82"/>
    </location>
</feature>